<dbReference type="EMBL" id="JABTTQ020000013">
    <property type="protein sequence ID" value="KAK6142317.1"/>
    <property type="molecule type" value="Genomic_DNA"/>
</dbReference>
<accession>A0ABR0W7Q6</accession>
<comment type="caution">
    <text evidence="3">The sequence shown here is derived from an EMBL/GenBank/DDBJ whole genome shotgun (WGS) entry which is preliminary data.</text>
</comment>
<dbReference type="PANTHER" id="PTHR23130:SF199">
    <property type="entry name" value="CYTOCHROME B561 AND DOMON DOMAIN-CONTAINING PROTEIN"/>
    <property type="match status" value="1"/>
</dbReference>
<feature type="transmembrane region" description="Helical" evidence="1">
    <location>
        <begin position="357"/>
        <end position="377"/>
    </location>
</feature>
<keyword evidence="1" id="KW-0472">Membrane</keyword>
<dbReference type="InterPro" id="IPR045265">
    <property type="entry name" value="AIR12_DOMON"/>
</dbReference>
<evidence type="ECO:0000313" key="3">
    <source>
        <dbReference type="EMBL" id="KAK6142317.1"/>
    </source>
</evidence>
<gene>
    <name evidence="3" type="ORF">DH2020_022665</name>
</gene>
<feature type="transmembrane region" description="Helical" evidence="1">
    <location>
        <begin position="397"/>
        <end position="416"/>
    </location>
</feature>
<dbReference type="CDD" id="cd08760">
    <property type="entry name" value="Cyt_b561_FRRS1_like"/>
    <property type="match status" value="1"/>
</dbReference>
<evidence type="ECO:0000313" key="4">
    <source>
        <dbReference type="Proteomes" id="UP001318860"/>
    </source>
</evidence>
<feature type="domain" description="AIR12 DOMON" evidence="2">
    <location>
        <begin position="167"/>
        <end position="234"/>
    </location>
</feature>
<evidence type="ECO:0000256" key="1">
    <source>
        <dbReference type="SAM" id="Phobius"/>
    </source>
</evidence>
<evidence type="ECO:0000259" key="2">
    <source>
        <dbReference type="Pfam" id="PF04526"/>
    </source>
</evidence>
<dbReference type="PANTHER" id="PTHR23130">
    <property type="entry name" value="CYTOCHROME B561 AND DOMON DOMAIN-CONTAINING PROTEIN"/>
    <property type="match status" value="1"/>
</dbReference>
<dbReference type="Proteomes" id="UP001318860">
    <property type="component" value="Unassembled WGS sequence"/>
</dbReference>
<organism evidence="3 4">
    <name type="scientific">Rehmannia glutinosa</name>
    <name type="common">Chinese foxglove</name>
    <dbReference type="NCBI Taxonomy" id="99300"/>
    <lineage>
        <taxon>Eukaryota</taxon>
        <taxon>Viridiplantae</taxon>
        <taxon>Streptophyta</taxon>
        <taxon>Embryophyta</taxon>
        <taxon>Tracheophyta</taxon>
        <taxon>Spermatophyta</taxon>
        <taxon>Magnoliopsida</taxon>
        <taxon>eudicotyledons</taxon>
        <taxon>Gunneridae</taxon>
        <taxon>Pentapetalae</taxon>
        <taxon>asterids</taxon>
        <taxon>lamiids</taxon>
        <taxon>Lamiales</taxon>
        <taxon>Orobanchaceae</taxon>
        <taxon>Rehmannieae</taxon>
        <taxon>Rehmannia</taxon>
    </lineage>
</organism>
<reference evidence="3 4" key="1">
    <citation type="journal article" date="2021" name="Comput. Struct. Biotechnol. J.">
        <title>De novo genome assembly of the potent medicinal plant Rehmannia glutinosa using nanopore technology.</title>
        <authorList>
            <person name="Ma L."/>
            <person name="Dong C."/>
            <person name="Song C."/>
            <person name="Wang X."/>
            <person name="Zheng X."/>
            <person name="Niu Y."/>
            <person name="Chen S."/>
            <person name="Feng W."/>
        </authorList>
    </citation>
    <scope>NUCLEOTIDE SEQUENCE [LARGE SCALE GENOMIC DNA]</scope>
    <source>
        <strain evidence="3">DH-2019</strain>
    </source>
</reference>
<keyword evidence="1" id="KW-1133">Transmembrane helix</keyword>
<proteinExistence type="predicted"/>
<dbReference type="Pfam" id="PF04526">
    <property type="entry name" value="DUF568"/>
    <property type="match status" value="1"/>
</dbReference>
<sequence length="429" mass="49117">MGHSWKSVSEKFSKKSIFCTTNHRIKTRGNKYIALCVTFADQNTQNGQVFQDSHHVHIFLHHLRFTFKRSELLGLQIPQQQHLRGVQHSSVSKLIPPLELPPIHPHRRYRVPPHTDHRLRLGRLVTQPHRRRWVLRHDRGTVFGCFPKLNRPCPCLHLSDFGYATRLQEGPLSFRVPRIGAEFANNEMIIYATIELPSGRTSFTHVWQNGHVSGTPSDASTDGENMRSFGTIDFVTGQTAETGTGSGGSRNRKKCSWSDKCGELGHFATCWCNGSKVFEGVQVRQSSLVLPTRHMPDFAYVVGRGRLGHRPQTRLRFSWSRTHDSQEYRYHHIFLATLQVFAMFLRPKPDHKYRAYWNIYHQTIGYSVIVLSVVNIFEGIDILDPEKKWKKAYTGALIFLGAIAAVLEAFTWYVVIKRKGQSTTNGYGA</sequence>
<name>A0ABR0W7Q6_REHGL</name>
<keyword evidence="1" id="KW-0812">Transmembrane</keyword>
<dbReference type="Gene3D" id="1.20.120.1770">
    <property type="match status" value="1"/>
</dbReference>
<protein>
    <recommendedName>
        <fullName evidence="2">AIR12 DOMON domain-containing protein</fullName>
    </recommendedName>
</protein>
<feature type="transmembrane region" description="Helical" evidence="1">
    <location>
        <begin position="328"/>
        <end position="345"/>
    </location>
</feature>
<keyword evidence="4" id="KW-1185">Reference proteome</keyword>